<keyword evidence="1" id="KW-0472">Membrane</keyword>
<feature type="transmembrane region" description="Helical" evidence="1">
    <location>
        <begin position="12"/>
        <end position="34"/>
    </location>
</feature>
<name>A0A9Q4PS38_9BACT</name>
<sequence length="42" mass="4461">MVNISINNLGLAVVSILGLVCCALFIIKAVMIGIEAIKELIF</sequence>
<gene>
    <name evidence="2" type="ORF">O6B32_04835</name>
</gene>
<keyword evidence="1" id="KW-0812">Transmembrane</keyword>
<reference evidence="2" key="1">
    <citation type="submission" date="2022-12" db="EMBL/GenBank/DDBJ databases">
        <title>Species Delineation and Comparative Genomics within the Campylobacter ureolyticus Complex.</title>
        <authorList>
            <person name="Maki J."/>
            <person name="Howard M."/>
            <person name="Connelly S."/>
            <person name="Hardy D.J."/>
            <person name="Cameron A."/>
        </authorList>
    </citation>
    <scope>NUCLEOTIDE SEQUENCE</scope>
    <source>
        <strain evidence="2">URMC_787</strain>
    </source>
</reference>
<evidence type="ECO:0000313" key="3">
    <source>
        <dbReference type="Proteomes" id="UP001075225"/>
    </source>
</evidence>
<comment type="caution">
    <text evidence="2">The sequence shown here is derived from an EMBL/GenBank/DDBJ whole genome shotgun (WGS) entry which is preliminary data.</text>
</comment>
<dbReference type="Proteomes" id="UP001075225">
    <property type="component" value="Unassembled WGS sequence"/>
</dbReference>
<organism evidence="2 3">
    <name type="scientific">Campylobacter ureolyticus</name>
    <dbReference type="NCBI Taxonomy" id="827"/>
    <lineage>
        <taxon>Bacteria</taxon>
        <taxon>Pseudomonadati</taxon>
        <taxon>Campylobacterota</taxon>
        <taxon>Epsilonproteobacteria</taxon>
        <taxon>Campylobacterales</taxon>
        <taxon>Campylobacteraceae</taxon>
        <taxon>Campylobacter</taxon>
    </lineage>
</organism>
<dbReference type="RefSeq" id="WP_269484660.1">
    <property type="nucleotide sequence ID" value="NZ_JAPXGO010000003.1"/>
</dbReference>
<dbReference type="EMBL" id="JAPXGO010000003">
    <property type="protein sequence ID" value="MCZ6159803.1"/>
    <property type="molecule type" value="Genomic_DNA"/>
</dbReference>
<proteinExistence type="predicted"/>
<accession>A0A9Q4PS38</accession>
<evidence type="ECO:0000313" key="2">
    <source>
        <dbReference type="EMBL" id="MCZ6159803.1"/>
    </source>
</evidence>
<evidence type="ECO:0000256" key="1">
    <source>
        <dbReference type="SAM" id="Phobius"/>
    </source>
</evidence>
<keyword evidence="1" id="KW-1133">Transmembrane helix</keyword>
<protein>
    <submittedName>
        <fullName evidence="2">Uncharacterized protein</fullName>
    </submittedName>
</protein>
<dbReference type="AlphaFoldDB" id="A0A9Q4PS38"/>